<evidence type="ECO:0000259" key="17">
    <source>
        <dbReference type="PROSITE" id="PS51462"/>
    </source>
</evidence>
<evidence type="ECO:0000256" key="15">
    <source>
        <dbReference type="ARBA" id="ARBA00041979"/>
    </source>
</evidence>
<evidence type="ECO:0000256" key="4">
    <source>
        <dbReference type="ARBA" id="ARBA00022705"/>
    </source>
</evidence>
<evidence type="ECO:0000256" key="12">
    <source>
        <dbReference type="ARBA" id="ARBA00038905"/>
    </source>
</evidence>
<dbReference type="Pfam" id="PF02581">
    <property type="entry name" value="TMP-TENI"/>
    <property type="match status" value="1"/>
</dbReference>
<dbReference type="InterPro" id="IPR000086">
    <property type="entry name" value="NUDIX_hydrolase_dom"/>
</dbReference>
<dbReference type="PANTHER" id="PTHR47707:SF1">
    <property type="entry name" value="NUDIX HYDROLASE FAMILY PROTEIN"/>
    <property type="match status" value="1"/>
</dbReference>
<dbReference type="PANTHER" id="PTHR47707">
    <property type="entry name" value="8-OXO-DGTP DIPHOSPHATASE"/>
    <property type="match status" value="1"/>
</dbReference>
<dbReference type="Gene3D" id="3.90.79.10">
    <property type="entry name" value="Nucleoside Triphosphate Pyrophosphohydrolase"/>
    <property type="match status" value="1"/>
</dbReference>
<dbReference type="InterPro" id="IPR013785">
    <property type="entry name" value="Aldolase_TIM"/>
</dbReference>
<evidence type="ECO:0000256" key="10">
    <source>
        <dbReference type="ARBA" id="ARBA00035861"/>
    </source>
</evidence>
<dbReference type="EMBL" id="NRSH01000222">
    <property type="protein sequence ID" value="MBK1727678.1"/>
    <property type="molecule type" value="Genomic_DNA"/>
</dbReference>
<name>A0ABS1EA87_9GAMM</name>
<feature type="non-terminal residue" evidence="18">
    <location>
        <position position="198"/>
    </location>
</feature>
<keyword evidence="19" id="KW-1185">Reference proteome</keyword>
<feature type="domain" description="Nudix hydrolase" evidence="17">
    <location>
        <begin position="5"/>
        <end position="130"/>
    </location>
</feature>
<evidence type="ECO:0000256" key="3">
    <source>
        <dbReference type="ARBA" id="ARBA00022457"/>
    </source>
</evidence>
<evidence type="ECO:0000256" key="2">
    <source>
        <dbReference type="ARBA" id="ARBA00005582"/>
    </source>
</evidence>
<evidence type="ECO:0000256" key="9">
    <source>
        <dbReference type="ARBA" id="ARBA00023204"/>
    </source>
</evidence>
<sequence>MAAAAPIPVAAAVLRAPDGRILVQRRPAHRDQGGLWEFPGGKIEPGESAAAALRRELREELGVDAEPGAPLIRVPWDYGDKRVVLHVLEIARYAGEPRGLEGQAVAWQAPAALDGLAWPAANRPIVRAVQLPGHYLVTPSEPQDPEAWLALLEGALAGGVRLVQMRRPDLGAAAWLRLAERLGGLCRAHGARLLLNAD</sequence>
<keyword evidence="9" id="KW-0234">DNA repair</keyword>
<comment type="catalytic activity">
    <reaction evidence="11">
        <text>8-oxo-GTP + H2O = 8-oxo-GMP + diphosphate + H(+)</text>
        <dbReference type="Rhea" id="RHEA:67616"/>
        <dbReference type="ChEBI" id="CHEBI:15377"/>
        <dbReference type="ChEBI" id="CHEBI:15378"/>
        <dbReference type="ChEBI" id="CHEBI:33019"/>
        <dbReference type="ChEBI" id="CHEBI:143553"/>
        <dbReference type="ChEBI" id="CHEBI:145694"/>
    </reaction>
</comment>
<dbReference type="InterPro" id="IPR047127">
    <property type="entry name" value="MutT-like"/>
</dbReference>
<dbReference type="CDD" id="cd03425">
    <property type="entry name" value="NUDIX_MutT_NudA_like"/>
    <property type="match status" value="1"/>
</dbReference>
<dbReference type="PRINTS" id="PR00502">
    <property type="entry name" value="NUDIXFAMILY"/>
</dbReference>
<gene>
    <name evidence="18" type="ORF">CKO13_11780</name>
</gene>
<evidence type="ECO:0000256" key="16">
    <source>
        <dbReference type="ARBA" id="ARBA00042798"/>
    </source>
</evidence>
<dbReference type="SUPFAM" id="SSF51391">
    <property type="entry name" value="Thiamin phosphate synthase"/>
    <property type="match status" value="1"/>
</dbReference>
<dbReference type="PROSITE" id="PS51462">
    <property type="entry name" value="NUDIX"/>
    <property type="match status" value="1"/>
</dbReference>
<evidence type="ECO:0000256" key="5">
    <source>
        <dbReference type="ARBA" id="ARBA00022723"/>
    </source>
</evidence>
<comment type="similarity">
    <text evidence="2">Belongs to the Nudix hydrolase family.</text>
</comment>
<proteinExistence type="inferred from homology"/>
<keyword evidence="6" id="KW-0227">DNA damage</keyword>
<reference evidence="18 19" key="1">
    <citation type="journal article" date="2020" name="Microorganisms">
        <title>Osmotic Adaptation and Compatible Solute Biosynthesis of Phototrophic Bacteria as Revealed from Genome Analyses.</title>
        <authorList>
            <person name="Imhoff J.F."/>
            <person name="Rahn T."/>
            <person name="Kunzel S."/>
            <person name="Keller A."/>
            <person name="Neulinger S.C."/>
        </authorList>
    </citation>
    <scope>NUCLEOTIDE SEQUENCE [LARGE SCALE GENOMIC DNA]</scope>
    <source>
        <strain evidence="18 19">DSM 15116</strain>
    </source>
</reference>
<dbReference type="Gene3D" id="3.20.20.70">
    <property type="entry name" value="Aldolase class I"/>
    <property type="match status" value="1"/>
</dbReference>
<dbReference type="EC" id="3.6.1.55" evidence="12"/>
<keyword evidence="7" id="KW-0378">Hydrolase</keyword>
<organism evidence="18 19">
    <name type="scientific">Halorhodospira neutriphila</name>
    <dbReference type="NCBI Taxonomy" id="168379"/>
    <lineage>
        <taxon>Bacteria</taxon>
        <taxon>Pseudomonadati</taxon>
        <taxon>Pseudomonadota</taxon>
        <taxon>Gammaproteobacteria</taxon>
        <taxon>Chromatiales</taxon>
        <taxon>Ectothiorhodospiraceae</taxon>
        <taxon>Halorhodospira</taxon>
    </lineage>
</organism>
<dbReference type="InterPro" id="IPR029119">
    <property type="entry name" value="MutY_C"/>
</dbReference>
<dbReference type="InterPro" id="IPR022998">
    <property type="entry name" value="ThiamineP_synth_TenI"/>
</dbReference>
<evidence type="ECO:0000256" key="14">
    <source>
        <dbReference type="ARBA" id="ARBA00041592"/>
    </source>
</evidence>
<evidence type="ECO:0000256" key="7">
    <source>
        <dbReference type="ARBA" id="ARBA00022801"/>
    </source>
</evidence>
<comment type="caution">
    <text evidence="18">The sequence shown here is derived from an EMBL/GenBank/DDBJ whole genome shotgun (WGS) entry which is preliminary data.</text>
</comment>
<dbReference type="InterPro" id="IPR036206">
    <property type="entry name" value="ThiamineP_synth_sf"/>
</dbReference>
<dbReference type="InterPro" id="IPR020084">
    <property type="entry name" value="NUDIX_hydrolase_CS"/>
</dbReference>
<comment type="cofactor">
    <cofactor evidence="1">
        <name>Mg(2+)</name>
        <dbReference type="ChEBI" id="CHEBI:18420"/>
    </cofactor>
</comment>
<keyword evidence="5" id="KW-0479">Metal-binding</keyword>
<evidence type="ECO:0000256" key="8">
    <source>
        <dbReference type="ARBA" id="ARBA00022842"/>
    </source>
</evidence>
<evidence type="ECO:0000256" key="13">
    <source>
        <dbReference type="ARBA" id="ARBA00040794"/>
    </source>
</evidence>
<keyword evidence="4" id="KW-0235">DNA replication</keyword>
<keyword evidence="8" id="KW-0460">Magnesium</keyword>
<evidence type="ECO:0000256" key="1">
    <source>
        <dbReference type="ARBA" id="ARBA00001946"/>
    </source>
</evidence>
<dbReference type="SUPFAM" id="SSF55811">
    <property type="entry name" value="Nudix"/>
    <property type="match status" value="1"/>
</dbReference>
<evidence type="ECO:0000313" key="18">
    <source>
        <dbReference type="EMBL" id="MBK1727678.1"/>
    </source>
</evidence>
<dbReference type="InterPro" id="IPR015797">
    <property type="entry name" value="NUDIX_hydrolase-like_dom_sf"/>
</dbReference>
<evidence type="ECO:0000313" key="19">
    <source>
        <dbReference type="Proteomes" id="UP000738126"/>
    </source>
</evidence>
<dbReference type="PROSITE" id="PS00893">
    <property type="entry name" value="NUDIX_BOX"/>
    <property type="match status" value="1"/>
</dbReference>
<dbReference type="Pfam" id="PF14815">
    <property type="entry name" value="NUDIX_4"/>
    <property type="match status" value="1"/>
</dbReference>
<keyword evidence="3" id="KW-0515">Mutator protein</keyword>
<dbReference type="InterPro" id="IPR020476">
    <property type="entry name" value="Nudix_hydrolase"/>
</dbReference>
<evidence type="ECO:0000256" key="6">
    <source>
        <dbReference type="ARBA" id="ARBA00022763"/>
    </source>
</evidence>
<protein>
    <recommendedName>
        <fullName evidence="13">8-oxo-dGTP diphosphatase</fullName>
        <ecNumber evidence="12">3.6.1.55</ecNumber>
    </recommendedName>
    <alternativeName>
        <fullName evidence="16">7,8-dihydro-8-oxoguanine-triphosphatase</fullName>
    </alternativeName>
    <alternativeName>
        <fullName evidence="15">Mutator protein MutT</fullName>
    </alternativeName>
    <alternativeName>
        <fullName evidence="14">dGTP pyrophosphohydrolase</fullName>
    </alternativeName>
</protein>
<accession>A0ABS1EA87</accession>
<dbReference type="RefSeq" id="WP_200261328.1">
    <property type="nucleotide sequence ID" value="NZ_NRSH01000222.1"/>
</dbReference>
<comment type="catalytic activity">
    <reaction evidence="10">
        <text>8-oxo-dGTP + H2O = 8-oxo-dGMP + diphosphate + H(+)</text>
        <dbReference type="Rhea" id="RHEA:31575"/>
        <dbReference type="ChEBI" id="CHEBI:15377"/>
        <dbReference type="ChEBI" id="CHEBI:15378"/>
        <dbReference type="ChEBI" id="CHEBI:33019"/>
        <dbReference type="ChEBI" id="CHEBI:63224"/>
        <dbReference type="ChEBI" id="CHEBI:77896"/>
        <dbReference type="EC" id="3.6.1.55"/>
    </reaction>
</comment>
<evidence type="ECO:0000256" key="11">
    <source>
        <dbReference type="ARBA" id="ARBA00036904"/>
    </source>
</evidence>
<dbReference type="Proteomes" id="UP000738126">
    <property type="component" value="Unassembled WGS sequence"/>
</dbReference>